<dbReference type="InterPro" id="IPR023635">
    <property type="entry name" value="Peptide_deformylase"/>
</dbReference>
<organism evidence="4 5">
    <name type="scientific">Thermodesulfitimonas autotrophica</name>
    <dbReference type="NCBI Taxonomy" id="1894989"/>
    <lineage>
        <taxon>Bacteria</taxon>
        <taxon>Bacillati</taxon>
        <taxon>Bacillota</taxon>
        <taxon>Clostridia</taxon>
        <taxon>Thermoanaerobacterales</taxon>
        <taxon>Thermoanaerobacteraceae</taxon>
        <taxon>Thermodesulfitimonas</taxon>
    </lineage>
</organism>
<dbReference type="CDD" id="cd00487">
    <property type="entry name" value="Pep_deformylase"/>
    <property type="match status" value="1"/>
</dbReference>
<feature type="binding site" evidence="3">
    <location>
        <position position="130"/>
    </location>
    <ligand>
        <name>Fe cation</name>
        <dbReference type="ChEBI" id="CHEBI:24875"/>
    </ligand>
</feature>
<comment type="similarity">
    <text evidence="1 3">Belongs to the polypeptide deformylase family.</text>
</comment>
<dbReference type="PANTHER" id="PTHR10458">
    <property type="entry name" value="PEPTIDE DEFORMYLASE"/>
    <property type="match status" value="1"/>
</dbReference>
<keyword evidence="3" id="KW-0648">Protein biosynthesis</keyword>
<comment type="function">
    <text evidence="3">Removes the formyl group from the N-terminal Met of newly synthesized proteins. Requires at least a dipeptide for an efficient rate of reaction. N-terminal L-methionine is a prerequisite for activity but the enzyme has broad specificity at other positions.</text>
</comment>
<protein>
    <recommendedName>
        <fullName evidence="3">Peptide deformylase</fullName>
        <shortName evidence="3">PDF</shortName>
        <ecNumber evidence="3">3.5.1.88</ecNumber>
    </recommendedName>
    <alternativeName>
        <fullName evidence="3">Polypeptide deformylase</fullName>
    </alternativeName>
</protein>
<sequence>MAVFKIVEVGDPVLREKAQPVTKITPALLRLLDDMTETMYAYHGVGLAAPQVGVSKRVIVVDAGKGLYQLINPEIIAVAGSETDREGCLSIPGVWGEVTRAAAVTVRGLNRSGETVEVEAEGFFARALQHEIDHLDGILFIDRALKIVKG</sequence>
<keyword evidence="3" id="KW-0378">Hydrolase</keyword>
<dbReference type="HAMAP" id="MF_00163">
    <property type="entry name" value="Pep_deformylase"/>
    <property type="match status" value="1"/>
</dbReference>
<dbReference type="PRINTS" id="PR01576">
    <property type="entry name" value="PDEFORMYLASE"/>
</dbReference>
<feature type="binding site" evidence="3">
    <location>
        <position position="88"/>
    </location>
    <ligand>
        <name>Fe cation</name>
        <dbReference type="ChEBI" id="CHEBI:24875"/>
    </ligand>
</feature>
<evidence type="ECO:0000256" key="3">
    <source>
        <dbReference type="HAMAP-Rule" id="MF_00163"/>
    </source>
</evidence>
<dbReference type="GO" id="GO:0046872">
    <property type="term" value="F:metal ion binding"/>
    <property type="evidence" value="ECO:0007669"/>
    <property type="project" value="UniProtKB-KW"/>
</dbReference>
<keyword evidence="3" id="KW-0479">Metal-binding</keyword>
<gene>
    <name evidence="3" type="primary">def</name>
    <name evidence="4" type="ORF">EDD75_0105</name>
</gene>
<comment type="caution">
    <text evidence="4">The sequence shown here is derived from an EMBL/GenBank/DDBJ whole genome shotgun (WGS) entry which is preliminary data.</text>
</comment>
<dbReference type="SUPFAM" id="SSF56420">
    <property type="entry name" value="Peptide deformylase"/>
    <property type="match status" value="1"/>
</dbReference>
<feature type="binding site" evidence="3">
    <location>
        <position position="134"/>
    </location>
    <ligand>
        <name>Fe cation</name>
        <dbReference type="ChEBI" id="CHEBI:24875"/>
    </ligand>
</feature>
<name>A0A3N5B0Z7_9THEO</name>
<dbReference type="RefSeq" id="WP_123926491.1">
    <property type="nucleotide sequence ID" value="NZ_RKRE01000001.1"/>
</dbReference>
<dbReference type="EC" id="3.5.1.88" evidence="3"/>
<evidence type="ECO:0000313" key="4">
    <source>
        <dbReference type="EMBL" id="RPF49300.1"/>
    </source>
</evidence>
<comment type="catalytic activity">
    <reaction evidence="3">
        <text>N-terminal N-formyl-L-methionyl-[peptide] + H2O = N-terminal L-methionyl-[peptide] + formate</text>
        <dbReference type="Rhea" id="RHEA:24420"/>
        <dbReference type="Rhea" id="RHEA-COMP:10639"/>
        <dbReference type="Rhea" id="RHEA-COMP:10640"/>
        <dbReference type="ChEBI" id="CHEBI:15377"/>
        <dbReference type="ChEBI" id="CHEBI:15740"/>
        <dbReference type="ChEBI" id="CHEBI:49298"/>
        <dbReference type="ChEBI" id="CHEBI:64731"/>
        <dbReference type="EC" id="3.5.1.88"/>
    </reaction>
</comment>
<dbReference type="PANTHER" id="PTHR10458:SF22">
    <property type="entry name" value="PEPTIDE DEFORMYLASE"/>
    <property type="match status" value="1"/>
</dbReference>
<dbReference type="Proteomes" id="UP000282654">
    <property type="component" value="Unassembled WGS sequence"/>
</dbReference>
<dbReference type="Gene3D" id="3.90.45.10">
    <property type="entry name" value="Peptide deformylase"/>
    <property type="match status" value="1"/>
</dbReference>
<dbReference type="EMBL" id="RKRE01000001">
    <property type="protein sequence ID" value="RPF49300.1"/>
    <property type="molecule type" value="Genomic_DNA"/>
</dbReference>
<evidence type="ECO:0000256" key="2">
    <source>
        <dbReference type="ARBA" id="ARBA00023004"/>
    </source>
</evidence>
<dbReference type="OrthoDB" id="9784988at2"/>
<dbReference type="PIRSF" id="PIRSF004749">
    <property type="entry name" value="Pep_def"/>
    <property type="match status" value="1"/>
</dbReference>
<dbReference type="GO" id="GO:0042586">
    <property type="term" value="F:peptide deformylase activity"/>
    <property type="evidence" value="ECO:0007669"/>
    <property type="project" value="UniProtKB-UniRule"/>
</dbReference>
<proteinExistence type="inferred from homology"/>
<keyword evidence="5" id="KW-1185">Reference proteome</keyword>
<accession>A0A3N5B0Z7</accession>
<dbReference type="GO" id="GO:0006412">
    <property type="term" value="P:translation"/>
    <property type="evidence" value="ECO:0007669"/>
    <property type="project" value="UniProtKB-UniRule"/>
</dbReference>
<keyword evidence="2 3" id="KW-0408">Iron</keyword>
<evidence type="ECO:0000256" key="1">
    <source>
        <dbReference type="ARBA" id="ARBA00010759"/>
    </source>
</evidence>
<comment type="cofactor">
    <cofactor evidence="3">
        <name>Fe(2+)</name>
        <dbReference type="ChEBI" id="CHEBI:29033"/>
    </cofactor>
    <text evidence="3">Binds 1 Fe(2+) ion.</text>
</comment>
<dbReference type="AlphaFoldDB" id="A0A3N5B0Z7"/>
<dbReference type="Pfam" id="PF01327">
    <property type="entry name" value="Pep_deformylase"/>
    <property type="match status" value="1"/>
</dbReference>
<evidence type="ECO:0000313" key="5">
    <source>
        <dbReference type="Proteomes" id="UP000282654"/>
    </source>
</evidence>
<reference evidence="4 5" key="1">
    <citation type="submission" date="2018-11" db="EMBL/GenBank/DDBJ databases">
        <title>Genomic Encyclopedia of Type Strains, Phase IV (KMG-IV): sequencing the most valuable type-strain genomes for metagenomic binning, comparative biology and taxonomic classification.</title>
        <authorList>
            <person name="Goeker M."/>
        </authorList>
    </citation>
    <scope>NUCLEOTIDE SEQUENCE [LARGE SCALE GENOMIC DNA]</scope>
    <source>
        <strain evidence="4 5">DSM 102936</strain>
    </source>
</reference>
<dbReference type="InterPro" id="IPR036821">
    <property type="entry name" value="Peptide_deformylase_sf"/>
</dbReference>
<dbReference type="NCBIfam" id="TIGR00079">
    <property type="entry name" value="pept_deformyl"/>
    <property type="match status" value="1"/>
</dbReference>
<dbReference type="NCBIfam" id="NF001159">
    <property type="entry name" value="PRK00150.1-3"/>
    <property type="match status" value="1"/>
</dbReference>
<feature type="active site" evidence="3">
    <location>
        <position position="131"/>
    </location>
</feature>